<dbReference type="eggNOG" id="ENOG502QUXC">
    <property type="taxonomic scope" value="Eukaryota"/>
</dbReference>
<feature type="transmembrane region" description="Helical" evidence="3">
    <location>
        <begin position="121"/>
        <end position="139"/>
    </location>
</feature>
<sequence>MMLRLLDRTTPRWVRHDPDRPFTFTLPLNLLFAFCTTFTVANLYYSQPNLNALAVAFGVSSGRVGQVPTLSQAGYATGLLLISPVGDLVRRRPLILGLVGTSTVVTVGMATVRSYAGFEALNFLMGVATVTPQVLMPLVGDLAPAARRGQAVSLVLSGLLLGILSARVIAGVCQSTTGEYRVTYYFSVAVQAAILVLLFLFLPDYPAKTGHGLSYLGIIRSTVAMMGRYPTLVQSCLVGGLMSAGFLNFWVTLTFLLGGSPFAYTALEIGLFGLLGLVGVGLAPLAGRVVDRLVPWYAMVLGIGVAATGQLVGYRSPSSLAAVTLQVVLLDVGQSTQQVSNQARIYALEPGARSRINACYIISLFLGQTMGSGVGTRLYTRHGWWASQSFAVACVLGAFCISCVRGPWQGEESWAGWSKGSSFRREETVPGHPAETKAGSDVEAGVGHDTHDHEGHESTPTELSPTGSSTQTPVQDDGAIHETKRKDCM</sequence>
<keyword evidence="3" id="KW-1133">Transmembrane helix</keyword>
<dbReference type="InterPro" id="IPR011701">
    <property type="entry name" value="MFS"/>
</dbReference>
<dbReference type="GO" id="GO:0022857">
    <property type="term" value="F:transmembrane transporter activity"/>
    <property type="evidence" value="ECO:0007669"/>
    <property type="project" value="InterPro"/>
</dbReference>
<name>R4XEK9_TAPDE</name>
<dbReference type="InterPro" id="IPR020846">
    <property type="entry name" value="MFS_dom"/>
</dbReference>
<evidence type="ECO:0000259" key="4">
    <source>
        <dbReference type="PROSITE" id="PS50850"/>
    </source>
</evidence>
<evidence type="ECO:0000313" key="5">
    <source>
        <dbReference type="EMBL" id="CCG84206.1"/>
    </source>
</evidence>
<feature type="domain" description="Major facilitator superfamily (MFS) profile" evidence="4">
    <location>
        <begin position="25"/>
        <end position="409"/>
    </location>
</feature>
<dbReference type="VEuPathDB" id="FungiDB:TAPDE_004609"/>
<feature type="compositionally biased region" description="Polar residues" evidence="2">
    <location>
        <begin position="460"/>
        <end position="474"/>
    </location>
</feature>
<feature type="transmembrane region" description="Helical" evidence="3">
    <location>
        <begin position="94"/>
        <end position="115"/>
    </location>
</feature>
<feature type="transmembrane region" description="Helical" evidence="3">
    <location>
        <begin position="269"/>
        <end position="290"/>
    </location>
</feature>
<dbReference type="OrthoDB" id="2105912at2759"/>
<dbReference type="PANTHER" id="PTHR42910">
    <property type="entry name" value="TRANSPORTER SCO4007-RELATED"/>
    <property type="match status" value="1"/>
</dbReference>
<dbReference type="InterPro" id="IPR036259">
    <property type="entry name" value="MFS_trans_sf"/>
</dbReference>
<dbReference type="Gene3D" id="1.20.1250.20">
    <property type="entry name" value="MFS general substrate transporter like domains"/>
    <property type="match status" value="1"/>
</dbReference>
<keyword evidence="3" id="KW-0472">Membrane</keyword>
<protein>
    <recommendedName>
        <fullName evidence="4">Major facilitator superfamily (MFS) profile domain-containing protein</fullName>
    </recommendedName>
</protein>
<feature type="region of interest" description="Disordered" evidence="2">
    <location>
        <begin position="414"/>
        <end position="489"/>
    </location>
</feature>
<reference evidence="5 6" key="1">
    <citation type="journal article" date="2013" name="MBio">
        <title>Genome sequencing of the plant pathogen Taphrina deformans, the causal agent of peach leaf curl.</title>
        <authorList>
            <person name="Cisse O.H."/>
            <person name="Almeida J.M.G.C.F."/>
            <person name="Fonseca A."/>
            <person name="Kumar A.A."/>
            <person name="Salojaervi J."/>
            <person name="Overmyer K."/>
            <person name="Hauser P.M."/>
            <person name="Pagni M."/>
        </authorList>
    </citation>
    <scope>NUCLEOTIDE SEQUENCE [LARGE SCALE GENOMIC DNA]</scope>
    <source>
        <strain evidence="6">PYCC 5710 / ATCC 11124 / CBS 356.35 / IMI 108563 / JCM 9778 / NBRC 8474</strain>
    </source>
</reference>
<keyword evidence="3" id="KW-0812">Transmembrane</keyword>
<comment type="subcellular location">
    <subcellularLocation>
        <location evidence="1">Membrane</location>
        <topology evidence="1">Multi-pass membrane protein</topology>
    </subcellularLocation>
</comment>
<dbReference type="GO" id="GO:0016020">
    <property type="term" value="C:membrane"/>
    <property type="evidence" value="ECO:0007669"/>
    <property type="project" value="UniProtKB-SubCell"/>
</dbReference>
<feature type="compositionally biased region" description="Basic and acidic residues" evidence="2">
    <location>
        <begin position="423"/>
        <end position="459"/>
    </location>
</feature>
<dbReference type="Proteomes" id="UP000013776">
    <property type="component" value="Unassembled WGS sequence"/>
</dbReference>
<evidence type="ECO:0000256" key="2">
    <source>
        <dbReference type="SAM" id="MobiDB-lite"/>
    </source>
</evidence>
<gene>
    <name evidence="5" type="ORF">TAPDE_004609</name>
</gene>
<dbReference type="CDD" id="cd17324">
    <property type="entry name" value="MFS_NepI_like"/>
    <property type="match status" value="1"/>
</dbReference>
<feature type="compositionally biased region" description="Basic and acidic residues" evidence="2">
    <location>
        <begin position="478"/>
        <end position="489"/>
    </location>
</feature>
<feature type="transmembrane region" description="Helical" evidence="3">
    <location>
        <begin position="296"/>
        <end position="314"/>
    </location>
</feature>
<evidence type="ECO:0000313" key="6">
    <source>
        <dbReference type="Proteomes" id="UP000013776"/>
    </source>
</evidence>
<comment type="caution">
    <text evidence="5">The sequence shown here is derived from an EMBL/GenBank/DDBJ whole genome shotgun (WGS) entry which is preliminary data.</text>
</comment>
<evidence type="ECO:0000256" key="3">
    <source>
        <dbReference type="SAM" id="Phobius"/>
    </source>
</evidence>
<feature type="transmembrane region" description="Helical" evidence="3">
    <location>
        <begin position="65"/>
        <end position="82"/>
    </location>
</feature>
<proteinExistence type="predicted"/>
<evidence type="ECO:0000256" key="1">
    <source>
        <dbReference type="ARBA" id="ARBA00004141"/>
    </source>
</evidence>
<feature type="transmembrane region" description="Helical" evidence="3">
    <location>
        <begin position="182"/>
        <end position="201"/>
    </location>
</feature>
<accession>R4XEK9</accession>
<feature type="transmembrane region" description="Helical" evidence="3">
    <location>
        <begin position="151"/>
        <end position="170"/>
    </location>
</feature>
<keyword evidence="6" id="KW-1185">Reference proteome</keyword>
<feature type="transmembrane region" description="Helical" evidence="3">
    <location>
        <begin position="21"/>
        <end position="45"/>
    </location>
</feature>
<organism evidence="5 6">
    <name type="scientific">Taphrina deformans (strain PYCC 5710 / ATCC 11124 / CBS 356.35 / IMI 108563 / JCM 9778 / NBRC 8474)</name>
    <name type="common">Peach leaf curl fungus</name>
    <name type="synonym">Lalaria deformans</name>
    <dbReference type="NCBI Taxonomy" id="1097556"/>
    <lineage>
        <taxon>Eukaryota</taxon>
        <taxon>Fungi</taxon>
        <taxon>Dikarya</taxon>
        <taxon>Ascomycota</taxon>
        <taxon>Taphrinomycotina</taxon>
        <taxon>Taphrinomycetes</taxon>
        <taxon>Taphrinales</taxon>
        <taxon>Taphrinaceae</taxon>
        <taxon>Taphrina</taxon>
    </lineage>
</organism>
<dbReference type="EMBL" id="CAHR02000212">
    <property type="protein sequence ID" value="CCG84206.1"/>
    <property type="molecule type" value="Genomic_DNA"/>
</dbReference>
<dbReference type="PROSITE" id="PS50850">
    <property type="entry name" value="MFS"/>
    <property type="match status" value="1"/>
</dbReference>
<dbReference type="PANTHER" id="PTHR42910:SF1">
    <property type="entry name" value="MAJOR FACILITATOR SUPERFAMILY (MFS) PROFILE DOMAIN-CONTAINING PROTEIN"/>
    <property type="match status" value="1"/>
</dbReference>
<feature type="transmembrane region" description="Helical" evidence="3">
    <location>
        <begin position="237"/>
        <end position="257"/>
    </location>
</feature>
<dbReference type="Pfam" id="PF07690">
    <property type="entry name" value="MFS_1"/>
    <property type="match status" value="1"/>
</dbReference>
<dbReference type="AlphaFoldDB" id="R4XEK9"/>
<dbReference type="SUPFAM" id="SSF103473">
    <property type="entry name" value="MFS general substrate transporter"/>
    <property type="match status" value="1"/>
</dbReference>